<dbReference type="InterPro" id="IPR030395">
    <property type="entry name" value="GP_PDE_dom"/>
</dbReference>
<reference evidence="4" key="1">
    <citation type="journal article" date="2019" name="Int. J. Syst. Evol. Microbiol.">
        <title>The Global Catalogue of Microorganisms (GCM) 10K type strain sequencing project: providing services to taxonomists for standard genome sequencing and annotation.</title>
        <authorList>
            <consortium name="The Broad Institute Genomics Platform"/>
            <consortium name="The Broad Institute Genome Sequencing Center for Infectious Disease"/>
            <person name="Wu L."/>
            <person name="Ma J."/>
        </authorList>
    </citation>
    <scope>NUCLEOTIDE SEQUENCE [LARGE SCALE GENOMIC DNA]</scope>
    <source>
        <strain evidence="4">CGMCC 1.15111</strain>
    </source>
</reference>
<dbReference type="PANTHER" id="PTHR46211:SF1">
    <property type="entry name" value="GLYCEROPHOSPHODIESTER PHOSPHODIESTERASE, CYTOPLASMIC"/>
    <property type="match status" value="1"/>
</dbReference>
<keyword evidence="4" id="KW-1185">Reference proteome</keyword>
<dbReference type="Gene3D" id="3.20.20.190">
    <property type="entry name" value="Phosphatidylinositol (PI) phosphodiesterase"/>
    <property type="match status" value="1"/>
</dbReference>
<accession>A0ABQ3ICI1</accession>
<dbReference type="EMBL" id="BNAG01000003">
    <property type="protein sequence ID" value="GHE69511.1"/>
    <property type="molecule type" value="Genomic_DNA"/>
</dbReference>
<sequence>MRSYVLTMLFVSCLCSLSTAQTKVIAHRGSSGIAPENTLSAFQQAIDQGIEFFELDVHITKDDSVVVIHDSSVDRTSSNDKKGKVADMTFAELQKVKVGYSEKFGDRFTEEPIPSLREALKLAKDRIKVCVEIKAYGAEEEVLRTIAELKMTDQVIIFSFHYQVLAKIRKLNADIPILYLIGTADQFTLDYAKVIKAGYIGVGGGTHLTEAFIKEAHAMGIQVWRYTVDDEETMRALIDLGIDGIISNYPDRAVKLLNH</sequence>
<feature type="domain" description="GP-PDE" evidence="2">
    <location>
        <begin position="22"/>
        <end position="257"/>
    </location>
</feature>
<comment type="caution">
    <text evidence="3">The sequence shown here is derived from an EMBL/GenBank/DDBJ whole genome shotgun (WGS) entry which is preliminary data.</text>
</comment>
<dbReference type="PANTHER" id="PTHR46211">
    <property type="entry name" value="GLYCEROPHOSPHORYL DIESTER PHOSPHODIESTERASE"/>
    <property type="match status" value="1"/>
</dbReference>
<protein>
    <submittedName>
        <fullName evidence="3">Glycerophosphoryl diester phosphodiesterase</fullName>
    </submittedName>
</protein>
<dbReference type="PROSITE" id="PS51704">
    <property type="entry name" value="GP_PDE"/>
    <property type="match status" value="1"/>
</dbReference>
<dbReference type="RefSeq" id="WP_189630771.1">
    <property type="nucleotide sequence ID" value="NZ_BNAG01000003.1"/>
</dbReference>
<dbReference type="Pfam" id="PF03009">
    <property type="entry name" value="GDPD"/>
    <property type="match status" value="1"/>
</dbReference>
<dbReference type="Proteomes" id="UP000658258">
    <property type="component" value="Unassembled WGS sequence"/>
</dbReference>
<evidence type="ECO:0000259" key="2">
    <source>
        <dbReference type="PROSITE" id="PS51704"/>
    </source>
</evidence>
<evidence type="ECO:0000313" key="3">
    <source>
        <dbReference type="EMBL" id="GHE69511.1"/>
    </source>
</evidence>
<proteinExistence type="predicted"/>
<feature type="chain" id="PRO_5047007338" evidence="1">
    <location>
        <begin position="21"/>
        <end position="259"/>
    </location>
</feature>
<dbReference type="InterPro" id="IPR017946">
    <property type="entry name" value="PLC-like_Pdiesterase_TIM-brl"/>
</dbReference>
<feature type="signal peptide" evidence="1">
    <location>
        <begin position="1"/>
        <end position="20"/>
    </location>
</feature>
<keyword evidence="1" id="KW-0732">Signal</keyword>
<name>A0ABQ3ICI1_9BACT</name>
<evidence type="ECO:0000256" key="1">
    <source>
        <dbReference type="SAM" id="SignalP"/>
    </source>
</evidence>
<dbReference type="SUPFAM" id="SSF51695">
    <property type="entry name" value="PLC-like phosphodiesterases"/>
    <property type="match status" value="1"/>
</dbReference>
<evidence type="ECO:0000313" key="4">
    <source>
        <dbReference type="Proteomes" id="UP000658258"/>
    </source>
</evidence>
<gene>
    <name evidence="3" type="primary">glpQ</name>
    <name evidence="3" type="ORF">GCM10011340_26900</name>
</gene>
<organism evidence="3 4">
    <name type="scientific">Roseivirga thermotolerans</name>
    <dbReference type="NCBI Taxonomy" id="1758176"/>
    <lineage>
        <taxon>Bacteria</taxon>
        <taxon>Pseudomonadati</taxon>
        <taxon>Bacteroidota</taxon>
        <taxon>Cytophagia</taxon>
        <taxon>Cytophagales</taxon>
        <taxon>Roseivirgaceae</taxon>
        <taxon>Roseivirga</taxon>
    </lineage>
</organism>